<dbReference type="RefSeq" id="XP_050933303.1">
    <property type="nucleotide sequence ID" value="XM_051077346.1"/>
</dbReference>
<keyword evidence="2" id="KW-1133">Transmembrane helix</keyword>
<feature type="region of interest" description="Disordered" evidence="1">
    <location>
        <begin position="65"/>
        <end position="150"/>
    </location>
</feature>
<evidence type="ECO:0000313" key="6">
    <source>
        <dbReference type="RefSeq" id="XP_050933303.1"/>
    </source>
</evidence>
<gene>
    <name evidence="6" type="primary">LOC108896380</name>
</gene>
<feature type="compositionally biased region" description="Polar residues" evidence="1">
    <location>
        <begin position="29"/>
        <end position="39"/>
    </location>
</feature>
<dbReference type="GeneID" id="108896380"/>
<sequence length="743" mass="81712">MAGLCNVRILLLWVGIISLVNCQDSSGETGNGNGLENSNPSPPHTTAVSTSPSLSTVSVISSPASTAAKSTSPSVPIVSITPSPPHTMAAAPAMSSDTPTAAAQPPLISSAPTSVSPNQTNNSTTMSATPTTHPNKTNIQTDSDNKTSPAVTQLNTTVTPTTQAPPTTSGPPPQCSYTVKSIKFGFQINITSSTTGNYNITINEEGRPDTENKSMVQHSSQNSSHEIKHLKPCTEYKHSVTFLDTSAGRENIHCNSTEKDNKTTIGMSEDDIEDATSCIPAYVCYQTDWDITSLQSTPNKIQDERCGSKTLCVKPGYNDICSDFTTTITSETCVSSSFSFTKSISIDFLNPSEINQTVPNKVPVEINTKLPPNCKSLSIDYNCWVFKPNLEPKRYCSPALSHKYQVLKKCCHLSVSSEHGRVRESKTLSELEPFTDYSCTGEIKDNDGTIKKTTAPVQFNIHCDLTIINTQNSTNTSIELSWTTTSQKCKDVPHHLQKLSYNCICSDVSNQKHKSTAEKQPSGGTCNVTGLKPYTDYTCEVQPIYNNKIVAQSNPVKQRTEIGIPDAITNIHMWSHPYYDRIEVNCEYIGSFNGPKKIYIARLHDRSGTLLESVNDTQCRFEFKDQSDHINYTVQVTAFNGHFESEPKTEIITTRSIILKDRGPRRPLVIIIIIILILITSAFLVYKICVPWHRKSKSDVNEDLMFQSTASYVTVPQSAHCRKKNAMGERPDGDTYQVILYSY</sequence>
<dbReference type="InterPro" id="IPR003961">
    <property type="entry name" value="FN3_dom"/>
</dbReference>
<dbReference type="Proteomes" id="UP000694890">
    <property type="component" value="Linkage group LG17"/>
</dbReference>
<evidence type="ECO:0000256" key="2">
    <source>
        <dbReference type="SAM" id="Phobius"/>
    </source>
</evidence>
<dbReference type="AlphaFoldDB" id="A0AAJ8BHT2"/>
<dbReference type="Gene3D" id="2.60.40.10">
    <property type="entry name" value="Immunoglobulins"/>
    <property type="match status" value="1"/>
</dbReference>
<dbReference type="CDD" id="cd00063">
    <property type="entry name" value="FN3"/>
    <property type="match status" value="1"/>
</dbReference>
<dbReference type="SUPFAM" id="SSF49265">
    <property type="entry name" value="Fibronectin type III"/>
    <property type="match status" value="1"/>
</dbReference>
<organism evidence="5 6">
    <name type="scientific">Lates calcarifer</name>
    <name type="common">Barramundi</name>
    <name type="synonym">Holocentrus calcarifer</name>
    <dbReference type="NCBI Taxonomy" id="8187"/>
    <lineage>
        <taxon>Eukaryota</taxon>
        <taxon>Metazoa</taxon>
        <taxon>Chordata</taxon>
        <taxon>Craniata</taxon>
        <taxon>Vertebrata</taxon>
        <taxon>Euteleostomi</taxon>
        <taxon>Actinopterygii</taxon>
        <taxon>Neopterygii</taxon>
        <taxon>Teleostei</taxon>
        <taxon>Neoteleostei</taxon>
        <taxon>Acanthomorphata</taxon>
        <taxon>Carangaria</taxon>
        <taxon>Carangaria incertae sedis</taxon>
        <taxon>Centropomidae</taxon>
        <taxon>Lates</taxon>
    </lineage>
</organism>
<name>A0AAJ8BHT2_LATCA</name>
<feature type="signal peptide" evidence="3">
    <location>
        <begin position="1"/>
        <end position="22"/>
    </location>
</feature>
<dbReference type="PROSITE" id="PS50853">
    <property type="entry name" value="FN3"/>
    <property type="match status" value="1"/>
</dbReference>
<feature type="chain" id="PRO_5042465979" evidence="3">
    <location>
        <begin position="23"/>
        <end position="743"/>
    </location>
</feature>
<keyword evidence="2" id="KW-0472">Membrane</keyword>
<evidence type="ECO:0000256" key="3">
    <source>
        <dbReference type="SAM" id="SignalP"/>
    </source>
</evidence>
<evidence type="ECO:0000259" key="4">
    <source>
        <dbReference type="PROSITE" id="PS50853"/>
    </source>
</evidence>
<feature type="compositionally biased region" description="Low complexity" evidence="1">
    <location>
        <begin position="65"/>
        <end position="81"/>
    </location>
</feature>
<feature type="region of interest" description="Disordered" evidence="1">
    <location>
        <begin position="156"/>
        <end position="175"/>
    </location>
</feature>
<evidence type="ECO:0000313" key="5">
    <source>
        <dbReference type="Proteomes" id="UP000694890"/>
    </source>
</evidence>
<feature type="transmembrane region" description="Helical" evidence="2">
    <location>
        <begin position="668"/>
        <end position="689"/>
    </location>
</feature>
<accession>A0AAJ8BHT2</accession>
<proteinExistence type="predicted"/>
<evidence type="ECO:0000256" key="1">
    <source>
        <dbReference type="SAM" id="MobiDB-lite"/>
    </source>
</evidence>
<feature type="compositionally biased region" description="Polar residues" evidence="1">
    <location>
        <begin position="110"/>
        <end position="150"/>
    </location>
</feature>
<dbReference type="InterPro" id="IPR013783">
    <property type="entry name" value="Ig-like_fold"/>
</dbReference>
<feature type="compositionally biased region" description="Low complexity" evidence="1">
    <location>
        <begin position="156"/>
        <end position="167"/>
    </location>
</feature>
<feature type="domain" description="Fibronectin type-III" evidence="4">
    <location>
        <begin position="464"/>
        <end position="563"/>
    </location>
</feature>
<feature type="region of interest" description="Disordered" evidence="1">
    <location>
        <begin position="29"/>
        <end position="53"/>
    </location>
</feature>
<protein>
    <submittedName>
        <fullName evidence="6">Uncharacterized protein LOC108896380 isoform X1</fullName>
    </submittedName>
</protein>
<keyword evidence="2" id="KW-0812">Transmembrane</keyword>
<dbReference type="InterPro" id="IPR036116">
    <property type="entry name" value="FN3_sf"/>
</dbReference>
<reference evidence="6" key="1">
    <citation type="submission" date="2025-08" db="UniProtKB">
        <authorList>
            <consortium name="RefSeq"/>
        </authorList>
    </citation>
    <scope>IDENTIFICATION</scope>
    <source>
        <tissue evidence="6">Brain</tissue>
    </source>
</reference>
<keyword evidence="3" id="KW-0732">Signal</keyword>